<name>A0A495W233_9PSEU</name>
<reference evidence="1 2" key="1">
    <citation type="submission" date="2018-10" db="EMBL/GenBank/DDBJ databases">
        <title>Sequencing the genomes of 1000 actinobacteria strains.</title>
        <authorList>
            <person name="Klenk H.-P."/>
        </authorList>
    </citation>
    <scope>NUCLEOTIDE SEQUENCE [LARGE SCALE GENOMIC DNA]</scope>
    <source>
        <strain evidence="1 2">DSM 43800</strain>
    </source>
</reference>
<evidence type="ECO:0000313" key="2">
    <source>
        <dbReference type="Proteomes" id="UP000282084"/>
    </source>
</evidence>
<proteinExistence type="predicted"/>
<gene>
    <name evidence="1" type="ORF">C8E97_4198</name>
</gene>
<dbReference type="AlphaFoldDB" id="A0A495W233"/>
<dbReference type="Proteomes" id="UP000282084">
    <property type="component" value="Unassembled WGS sequence"/>
</dbReference>
<sequence length="127" mass="13623">MLPEPIIRVDAVDHYAALLADDQWPGEMMCLTVVRGLPVAEALIRFHGEATGRRATLVDAGQASIAAFPDELPLVVADALDGWVVLADDNGYHPAGSTFPTPAHGWPATPRNCTRAWPRPTARGCAR</sequence>
<keyword evidence="2" id="KW-1185">Reference proteome</keyword>
<dbReference type="RefSeq" id="WP_121007210.1">
    <property type="nucleotide sequence ID" value="NZ_RBXO01000001.1"/>
</dbReference>
<protein>
    <submittedName>
        <fullName evidence="1">Uncharacterized protein</fullName>
    </submittedName>
</protein>
<comment type="caution">
    <text evidence="1">The sequence shown here is derived from an EMBL/GenBank/DDBJ whole genome shotgun (WGS) entry which is preliminary data.</text>
</comment>
<accession>A0A495W233</accession>
<organism evidence="1 2">
    <name type="scientific">Saccharothrix australiensis</name>
    <dbReference type="NCBI Taxonomy" id="2072"/>
    <lineage>
        <taxon>Bacteria</taxon>
        <taxon>Bacillati</taxon>
        <taxon>Actinomycetota</taxon>
        <taxon>Actinomycetes</taxon>
        <taxon>Pseudonocardiales</taxon>
        <taxon>Pseudonocardiaceae</taxon>
        <taxon>Saccharothrix</taxon>
    </lineage>
</organism>
<dbReference type="OrthoDB" id="3700037at2"/>
<dbReference type="EMBL" id="RBXO01000001">
    <property type="protein sequence ID" value="RKT55529.1"/>
    <property type="molecule type" value="Genomic_DNA"/>
</dbReference>
<evidence type="ECO:0000313" key="1">
    <source>
        <dbReference type="EMBL" id="RKT55529.1"/>
    </source>
</evidence>